<dbReference type="PANTHER" id="PTHR10151:SF120">
    <property type="entry name" value="BIS(5'-ADENOSYL)-TRIPHOSPHATASE"/>
    <property type="match status" value="1"/>
</dbReference>
<dbReference type="SUPFAM" id="SSF53649">
    <property type="entry name" value="Alkaline phosphatase-like"/>
    <property type="match status" value="1"/>
</dbReference>
<protein>
    <recommendedName>
        <fullName evidence="3">Alkaline phosphatase family protein</fullName>
    </recommendedName>
</protein>
<accession>A0A3D4VAE0</accession>
<organism evidence="1 2">
    <name type="scientific">Gemmatimonas aurantiaca</name>
    <dbReference type="NCBI Taxonomy" id="173480"/>
    <lineage>
        <taxon>Bacteria</taxon>
        <taxon>Pseudomonadati</taxon>
        <taxon>Gemmatimonadota</taxon>
        <taxon>Gemmatimonadia</taxon>
        <taxon>Gemmatimonadales</taxon>
        <taxon>Gemmatimonadaceae</taxon>
        <taxon>Gemmatimonas</taxon>
    </lineage>
</organism>
<evidence type="ECO:0008006" key="3">
    <source>
        <dbReference type="Google" id="ProtNLM"/>
    </source>
</evidence>
<dbReference type="AlphaFoldDB" id="A0A3D4VAE0"/>
<dbReference type="Proteomes" id="UP000264071">
    <property type="component" value="Unassembled WGS sequence"/>
</dbReference>
<evidence type="ECO:0000313" key="1">
    <source>
        <dbReference type="EMBL" id="HCT58085.1"/>
    </source>
</evidence>
<gene>
    <name evidence="1" type="ORF">DGD08_12850</name>
</gene>
<dbReference type="InterPro" id="IPR017850">
    <property type="entry name" value="Alkaline_phosphatase_core_sf"/>
</dbReference>
<dbReference type="InterPro" id="IPR002591">
    <property type="entry name" value="Phosphodiest/P_Trfase"/>
</dbReference>
<dbReference type="Gene3D" id="3.40.720.10">
    <property type="entry name" value="Alkaline Phosphatase, subunit A"/>
    <property type="match status" value="1"/>
</dbReference>
<proteinExistence type="predicted"/>
<reference evidence="1 2" key="1">
    <citation type="journal article" date="2018" name="Nat. Biotechnol.">
        <title>A standardized bacterial taxonomy based on genome phylogeny substantially revises the tree of life.</title>
        <authorList>
            <person name="Parks D.H."/>
            <person name="Chuvochina M."/>
            <person name="Waite D.W."/>
            <person name="Rinke C."/>
            <person name="Skarshewski A."/>
            <person name="Chaumeil P.A."/>
            <person name="Hugenholtz P."/>
        </authorList>
    </citation>
    <scope>NUCLEOTIDE SEQUENCE [LARGE SCALE GENOMIC DNA]</scope>
    <source>
        <strain evidence="1">UBA8844</strain>
    </source>
</reference>
<dbReference type="EMBL" id="DPIY01000010">
    <property type="protein sequence ID" value="HCT58085.1"/>
    <property type="molecule type" value="Genomic_DNA"/>
</dbReference>
<sequence length="662" mass="72398">MRCTRHGSLNVNDAVASEGACSSFSSSVSMGRSRIAWSTRRGSMRRTARAPLDTSVRVPAGSRPAFRCPSSVRSLSPSSDSCSARARVLGDAVLPPAVLSSGVLEVFDDVFADFAADVFAAGFATDFAPDVRAAFFEDVAAVLVDVFRGVGRGDLAMRISVGDSRGTDSTVHALRCEPMMHDITPPRHLLLVVADGLRPDVLAECMERGDVPTLSALRTHGSYHAVSASFPSVTGPAYIPFLMGRHPARAGLPGLRWYDRARSLAWSPAQSRSYAGIDIWHVDRDVDPTSPTLFELAQPSLSSSCMLARGASHGRIGRSVAWMLRAAPTHFRGDLEGWRRVEQRAMQQFLHRFAQVQPRLSVMVVSGPDKFSHQRGPFSEIVRRSVLDIEHAVTMAKAMADRDGWGDRLHVWLVGDHGHAPVTQHDDLHGWLESESLRVLAHPQLFVRRPDIALMVGGNAMAHLYVDPAQRTRRWWPDQPARWHTLHERLLARPSVDLLCVAESPTVSQVQHAQRGAARIVHVPAQQFEAERWSYLPLADGDPLQLGGAHLNLDACDAWNASANTNYPDALVQLSLLTTAARSGDIIISASPGWDLRTRFEPVVHVSTHGALLRDQMLAPLLLDTPSARLPQRTSDVVPSALDLLGLPPLPFAEGRSFLRTV</sequence>
<evidence type="ECO:0000313" key="2">
    <source>
        <dbReference type="Proteomes" id="UP000264071"/>
    </source>
</evidence>
<dbReference type="PANTHER" id="PTHR10151">
    <property type="entry name" value="ECTONUCLEOTIDE PYROPHOSPHATASE/PHOSPHODIESTERASE"/>
    <property type="match status" value="1"/>
</dbReference>
<name>A0A3D4VAE0_9BACT</name>
<dbReference type="GO" id="GO:0016787">
    <property type="term" value="F:hydrolase activity"/>
    <property type="evidence" value="ECO:0007669"/>
    <property type="project" value="UniProtKB-ARBA"/>
</dbReference>
<comment type="caution">
    <text evidence="1">The sequence shown here is derived from an EMBL/GenBank/DDBJ whole genome shotgun (WGS) entry which is preliminary data.</text>
</comment>
<dbReference type="Pfam" id="PF01663">
    <property type="entry name" value="Phosphodiest"/>
    <property type="match status" value="1"/>
</dbReference>